<gene>
    <name evidence="1" type="ORF">LMG26690_01215</name>
</gene>
<organism evidence="1 2">
    <name type="scientific">Achromobacter animicus</name>
    <dbReference type="NCBI Taxonomy" id="1389935"/>
    <lineage>
        <taxon>Bacteria</taxon>
        <taxon>Pseudomonadati</taxon>
        <taxon>Pseudomonadota</taxon>
        <taxon>Betaproteobacteria</taxon>
        <taxon>Burkholderiales</taxon>
        <taxon>Alcaligenaceae</taxon>
        <taxon>Achromobacter</taxon>
    </lineage>
</organism>
<proteinExistence type="predicted"/>
<evidence type="ECO:0000313" key="2">
    <source>
        <dbReference type="Proteomes" id="UP000494214"/>
    </source>
</evidence>
<name>A0A6S6ZGW9_9BURK</name>
<sequence>MIAAPVVTFAEQIRSPGDYLYLLVDPLAACGTTRPLAIESLVHELGTDAVTRVLRPDLAHAPGLCPALVQLGTPGAAAPQRLLELSALQTQEDLDYGKRYVCGWLASPERLGPTAHHIATQCRITSSSVRKATTPWFEPVRLELLAGALGPQAGAMLAPISAWLFPTSWGSFSVLRSKPATASEDYTELVRHTQHAAQLVSDFLGMWRLAQGQALSFAPWRWNGSSPLPPQAGVHAFRLIRDAQQLGLRNERDIFALSLYRVCVHPLLPKHPDIQRDILDAVKGKHALEDCFQAYDNAAWKRIFASLPRTENYS</sequence>
<dbReference type="Proteomes" id="UP000494214">
    <property type="component" value="Unassembled WGS sequence"/>
</dbReference>
<dbReference type="AlphaFoldDB" id="A0A6S6ZGW9"/>
<protein>
    <recommendedName>
        <fullName evidence="3">DUF4123 domain-containing protein</fullName>
    </recommendedName>
</protein>
<dbReference type="EMBL" id="CADIJM010000002">
    <property type="protein sequence ID" value="CAB3673867.1"/>
    <property type="molecule type" value="Genomic_DNA"/>
</dbReference>
<evidence type="ECO:0008006" key="3">
    <source>
        <dbReference type="Google" id="ProtNLM"/>
    </source>
</evidence>
<accession>A0A6S6ZGW9</accession>
<keyword evidence="2" id="KW-1185">Reference proteome</keyword>
<reference evidence="1 2" key="1">
    <citation type="submission" date="2020-04" db="EMBL/GenBank/DDBJ databases">
        <authorList>
            <person name="De Canck E."/>
        </authorList>
    </citation>
    <scope>NUCLEOTIDE SEQUENCE [LARGE SCALE GENOMIC DNA]</scope>
    <source>
        <strain evidence="1 2">LMG 26690</strain>
    </source>
</reference>
<evidence type="ECO:0000313" key="1">
    <source>
        <dbReference type="EMBL" id="CAB3673867.1"/>
    </source>
</evidence>
<dbReference type="RefSeq" id="WP_175122230.1">
    <property type="nucleotide sequence ID" value="NZ_CADIJM010000002.1"/>
</dbReference>